<evidence type="ECO:0000313" key="5">
    <source>
        <dbReference type="Proteomes" id="UP000026915"/>
    </source>
</evidence>
<feature type="coiled-coil region" evidence="1">
    <location>
        <begin position="916"/>
        <end position="964"/>
    </location>
</feature>
<feature type="compositionally biased region" description="Polar residues" evidence="2">
    <location>
        <begin position="237"/>
        <end position="248"/>
    </location>
</feature>
<evidence type="ECO:0000313" key="4">
    <source>
        <dbReference type="EMBL" id="EOY18886.1"/>
    </source>
</evidence>
<feature type="coiled-coil region" evidence="1">
    <location>
        <begin position="1000"/>
        <end position="1087"/>
    </location>
</feature>
<proteinExistence type="predicted"/>
<evidence type="ECO:0000256" key="2">
    <source>
        <dbReference type="SAM" id="MobiDB-lite"/>
    </source>
</evidence>
<protein>
    <submittedName>
        <fullName evidence="4">F-box and Leucine Rich Repeat domains containing protein, putative isoform 1</fullName>
    </submittedName>
</protein>
<organism evidence="4 5">
    <name type="scientific">Theobroma cacao</name>
    <name type="common">Cacao</name>
    <name type="synonym">Cocoa</name>
    <dbReference type="NCBI Taxonomy" id="3641"/>
    <lineage>
        <taxon>Eukaryota</taxon>
        <taxon>Viridiplantae</taxon>
        <taxon>Streptophyta</taxon>
        <taxon>Embryophyta</taxon>
        <taxon>Tracheophyta</taxon>
        <taxon>Spermatophyta</taxon>
        <taxon>Magnoliopsida</taxon>
        <taxon>eudicotyledons</taxon>
        <taxon>Gunneridae</taxon>
        <taxon>Pentapetalae</taxon>
        <taxon>rosids</taxon>
        <taxon>malvids</taxon>
        <taxon>Malvales</taxon>
        <taxon>Malvaceae</taxon>
        <taxon>Byttnerioideae</taxon>
        <taxon>Theobroma</taxon>
    </lineage>
</organism>
<name>A0A061FP79_THECC</name>
<feature type="region of interest" description="Disordered" evidence="2">
    <location>
        <begin position="484"/>
        <end position="521"/>
    </location>
</feature>
<dbReference type="EMBL" id="CM001888">
    <property type="protein sequence ID" value="EOY18886.1"/>
    <property type="molecule type" value="Genomic_DNA"/>
</dbReference>
<dbReference type="STRING" id="3641.A0A061FP79"/>
<reference evidence="4 5" key="1">
    <citation type="journal article" date="2013" name="Genome Biol.">
        <title>The genome sequence of the most widely cultivated cacao type and its use to identify candidate genes regulating pod color.</title>
        <authorList>
            <person name="Motamayor J.C."/>
            <person name="Mockaitis K."/>
            <person name="Schmutz J."/>
            <person name="Haiminen N."/>
            <person name="Iii D.L."/>
            <person name="Cornejo O."/>
            <person name="Findley S.D."/>
            <person name="Zheng P."/>
            <person name="Utro F."/>
            <person name="Royaert S."/>
            <person name="Saski C."/>
            <person name="Jenkins J."/>
            <person name="Podicheti R."/>
            <person name="Zhao M."/>
            <person name="Scheffler B.E."/>
            <person name="Stack J.C."/>
            <person name="Feltus F.A."/>
            <person name="Mustiga G.M."/>
            <person name="Amores F."/>
            <person name="Phillips W."/>
            <person name="Marelli J.P."/>
            <person name="May G.D."/>
            <person name="Shapiro H."/>
            <person name="Ma J."/>
            <person name="Bustamante C.D."/>
            <person name="Schnell R.J."/>
            <person name="Main D."/>
            <person name="Gilbert D."/>
            <person name="Parida L."/>
            <person name="Kuhn D.N."/>
        </authorList>
    </citation>
    <scope>NUCLEOTIDE SEQUENCE [LARGE SCALE GENOMIC DNA]</scope>
    <source>
        <strain evidence="5">cv. Matina 1-6</strain>
    </source>
</reference>
<dbReference type="InParanoid" id="A0A061FP79"/>
<feature type="coiled-coil region" evidence="1">
    <location>
        <begin position="1130"/>
        <end position="1355"/>
    </location>
</feature>
<feature type="compositionally biased region" description="Basic and acidic residues" evidence="2">
    <location>
        <begin position="504"/>
        <end position="521"/>
    </location>
</feature>
<dbReference type="OMA" id="DKMSNMQ"/>
<gene>
    <name evidence="4" type="ORF">TCM_043387</name>
</gene>
<feature type="compositionally biased region" description="Polar residues" evidence="2">
    <location>
        <begin position="216"/>
        <end position="230"/>
    </location>
</feature>
<feature type="coiled-coil region" evidence="1">
    <location>
        <begin position="737"/>
        <end position="764"/>
    </location>
</feature>
<feature type="region of interest" description="Disordered" evidence="2">
    <location>
        <begin position="658"/>
        <end position="678"/>
    </location>
</feature>
<dbReference type="InterPro" id="IPR019448">
    <property type="entry name" value="NT-C2"/>
</dbReference>
<feature type="coiled-coil region" evidence="1">
    <location>
        <begin position="1619"/>
        <end position="1653"/>
    </location>
</feature>
<feature type="compositionally biased region" description="Polar residues" evidence="2">
    <location>
        <begin position="283"/>
        <end position="292"/>
    </location>
</feature>
<feature type="compositionally biased region" description="Low complexity" evidence="2">
    <location>
        <begin position="268"/>
        <end position="282"/>
    </location>
</feature>
<dbReference type="Gramene" id="EOY18886">
    <property type="protein sequence ID" value="EOY18886"/>
    <property type="gene ID" value="TCM_043387"/>
</dbReference>
<feature type="domain" description="C2 NT-type" evidence="3">
    <location>
        <begin position="6"/>
        <end position="154"/>
    </location>
</feature>
<feature type="region of interest" description="Disordered" evidence="2">
    <location>
        <begin position="182"/>
        <end position="317"/>
    </location>
</feature>
<dbReference type="PROSITE" id="PS51840">
    <property type="entry name" value="C2_NT"/>
    <property type="match status" value="1"/>
</dbReference>
<dbReference type="PANTHER" id="PTHR47270:SF13">
    <property type="entry name" value="HEAVY CHAIN-LIKE PROTEIN, PUTATIVE-RELATED"/>
    <property type="match status" value="1"/>
</dbReference>
<feature type="region of interest" description="Disordered" evidence="2">
    <location>
        <begin position="1588"/>
        <end position="1607"/>
    </location>
</feature>
<feature type="compositionally biased region" description="Low complexity" evidence="2">
    <location>
        <begin position="188"/>
        <end position="201"/>
    </location>
</feature>
<feature type="coiled-coil region" evidence="1">
    <location>
        <begin position="1557"/>
        <end position="1584"/>
    </location>
</feature>
<dbReference type="Pfam" id="PF10358">
    <property type="entry name" value="NT-C2"/>
    <property type="match status" value="1"/>
</dbReference>
<sequence>MFRLHKQKSDKSGERFDFKFSSFQALQVILIQFWIIEFLKVPKGWDKLFVSIISVDTGKTITKSSKASVRNGNCRWAEAFSESIWIVRGDSSEVIDECLFKLVVAMGSSRSGFLGEATINLASYISSKSTIPLSLPLKKCNHGTVLQVKIQCLTPREKLRDEQWNHTDSYMEDGSLEYDELENKSDVSDSTFTRSVGSSSSNHLEGTIHPGEISSREPSFSASDSRNSFDSLDGSFNRENYSPQNGIMNSLIGRQDSTGSQTSSPRGSYSLNDSSRSNHSSYTPKVSTSGSHPHNHREDLNRVSRLVPSSPLRNTGSSKDFLEAAEITIGELRAEARMWEQNARKLMTDLENLRRELSDQSKHQKLLEVALSTSQAECDSLKQEVEQVKILLEESQMKQGAADNLKFQSKTTENVQKELEDEIKFQSEENANLALQLKKTQESNIELVSILQELEETIEKQKVEMNNLSRTKSEFEELGKDDFGFEESSQINAGKQVLTNQTRKSSDSDRESGIVEHQRRDLHAENRNLELQFQQLQESHKNLESTILFLKKSLEEKNHEMEIEQGLRSQSLMDCEAEWRGKLAEKEEKITNLEVKLSEALDGQGLKEMGSGNEGNSNLIREIEALRLKVQELERDCNELTDENLELLFKLKESSKDHSATSNSLLPDHPGKNSPSRHKLEVTSCNYEDELNKKTPTEVHSADHLHFQSVVLGNRCAHLEPQLEAFKDKASYLDGELSECRARAEEQEIEIVALQQQLKHYQQVEIESKDQPAHAFTESRISESTAAVEMSKLLAELDEQIQLSLGDIKRLYTLKSHANPHGICGSNDSQILKSTDLVSQKQQVEIILNNFAQLKQFFREKIAVSDDEYYKEAKDSAVSTDDILDKLEGFKLKELNSPCKEDSDLGKELSAKISEIEKLKSENLLKEDELEALRHQQKELEAQVSSVQTEKSQLEENIEIMLREGAVTAKCLDDLRTEIVLLNSNMDSQISANKILVKKSSELESGKQELEVHLSELEEENVQLSERICGLEAQLRYLTDERESHRLELQNSESQAMNFKEEIKRLENEMEAQKVDMRQKMDEMQKRWLEVQEECKYLKIANPKLQATTENLIEECSMLQKANGELRKQKMELHEHCAVLEAELKESEKVFSNMVNEVEALEEKYSMMLEEIASKEKALNLELEVLLQENKKQKEKLVLEESLLNQRYLEKTVEVDNLQREVAHLTEQISATQDVKEKTASEAVLEVSHLRADKAMLEAALQDAQGKLKLSESKLNAMQVECETELQGLKEELAAAKQKQEILMADHEKLLDLLEDVKSNEDKLKGTVRGLELKLKASEYQNQQLVEEISSLKVQLQKTALLQDEILALKKTISETKFENERLEASFQMLSRDYEELKVERTLFVQKISNSQEAVSDLEDCRRRKVALEEKVLRLQGDLTAKEAMGTQEAALKNELAQIRRENSQFQRKIKYLEEEKEECLKKTQALEDELKQIKQDQCESKNSIEENNNLLSSEKLFTGINQVQHHLEENHTQIDKSQNCNNETSQDKGVDLLSKIQNLDNELAEALEANDMYKNQLKSLLSKEVSYRSAGPEKSTGEGAARKDGCECKASSALETELKELRERYFQMSLKYAEVEDQREQLVMQLKAASGRKRWFS</sequence>
<feature type="coiled-coil region" evidence="1">
    <location>
        <begin position="322"/>
        <end position="478"/>
    </location>
</feature>
<dbReference type="Proteomes" id="UP000026915">
    <property type="component" value="Chromosome 10"/>
</dbReference>
<keyword evidence="1" id="KW-0175">Coiled coil</keyword>
<feature type="compositionally biased region" description="Polar residues" evidence="2">
    <location>
        <begin position="255"/>
        <end position="267"/>
    </location>
</feature>
<evidence type="ECO:0000256" key="1">
    <source>
        <dbReference type="SAM" id="Coils"/>
    </source>
</evidence>
<accession>A0A061FP79</accession>
<feature type="coiled-coil region" evidence="1">
    <location>
        <begin position="1380"/>
        <end position="1497"/>
    </location>
</feature>
<feature type="compositionally biased region" description="Polar residues" evidence="2">
    <location>
        <begin position="487"/>
        <end position="503"/>
    </location>
</feature>
<dbReference type="eggNOG" id="ENOG502QTRF">
    <property type="taxonomic scope" value="Eukaryota"/>
</dbReference>
<evidence type="ECO:0000259" key="3">
    <source>
        <dbReference type="PROSITE" id="PS51840"/>
    </source>
</evidence>
<dbReference type="PANTHER" id="PTHR47270">
    <property type="entry name" value="PROTEIN MLP1-LIKE"/>
    <property type="match status" value="1"/>
</dbReference>
<keyword evidence="5" id="KW-1185">Reference proteome</keyword>